<name>A0A136Q4D2_9FIRM</name>
<dbReference type="KEGG" id="cmiu:B1H56_10940"/>
<sequence length="513" mass="57369">MKKRLNTICVCALCAAFLLAGCQATPEKRAVVQKNNGSFEKTAGETAGLPYEAPARYENELAGAAGVSIRFAADVEMPGLSAYPVYSVRPALFTQEQVDRVLDVLLEGETLYEDNTQQRSRDEIQHDIDYYTKELEACGDNPEFAAAAETYKQWLKDFMIEYENAPEQLDLKEAERTLKFNENDPNIVMFYGEQQPMENEGEYQTVLTEDGKKRAEAAGNACVTGVFWKEIGGMPTKMRFVASNHMTGMGNGLESNLYCEPYASGIPQVPASLTQEDAEKIAQDALEQMGIDAVLISAQRDVILDWEETEDGAFGFTDRGAACYTVTFKHNVPGTLQRGVSPANQYAEEYDFAARIPNETITVRVNGDGIVGFSWNNPMEVVAVENENTPLLPFEEVSQRMEEQIKNTTASLSMGDPESDGQRILVNRITLSYLMTRKPDNPDEYYFVPVWDACGNIFYHYPDDYPDNTSNHYVVDENRERAEYNMDEIWGQQPVSLVTLNAADGSVINRAYS</sequence>
<gene>
    <name evidence="2" type="ORF">HMPREF3293_01618</name>
</gene>
<keyword evidence="3" id="KW-1185">Reference proteome</keyword>
<evidence type="ECO:0000256" key="1">
    <source>
        <dbReference type="SAM" id="SignalP"/>
    </source>
</evidence>
<proteinExistence type="predicted"/>
<keyword evidence="1" id="KW-0732">Signal</keyword>
<dbReference type="STRING" id="626937.HMPREF3293_01618"/>
<accession>A0A136Q4D2</accession>
<comment type="caution">
    <text evidence="2">The sequence shown here is derived from an EMBL/GenBank/DDBJ whole genome shotgun (WGS) entry which is preliminary data.</text>
</comment>
<dbReference type="PROSITE" id="PS51257">
    <property type="entry name" value="PROKAR_LIPOPROTEIN"/>
    <property type="match status" value="1"/>
</dbReference>
<dbReference type="InterPro" id="IPR046098">
    <property type="entry name" value="DUF6034"/>
</dbReference>
<protein>
    <submittedName>
        <fullName evidence="2">Uncharacterized protein</fullName>
    </submittedName>
</protein>
<dbReference type="Proteomes" id="UP000070366">
    <property type="component" value="Unassembled WGS sequence"/>
</dbReference>
<dbReference type="OrthoDB" id="1826321at2"/>
<feature type="signal peptide" evidence="1">
    <location>
        <begin position="1"/>
        <end position="20"/>
    </location>
</feature>
<dbReference type="RefSeq" id="WP_066519666.1">
    <property type="nucleotide sequence ID" value="NZ_CABMOF010000002.1"/>
</dbReference>
<dbReference type="Pfam" id="PF19499">
    <property type="entry name" value="DUF6034"/>
    <property type="match status" value="1"/>
</dbReference>
<evidence type="ECO:0000313" key="2">
    <source>
        <dbReference type="EMBL" id="KXK65406.1"/>
    </source>
</evidence>
<evidence type="ECO:0000313" key="3">
    <source>
        <dbReference type="Proteomes" id="UP000070366"/>
    </source>
</evidence>
<dbReference type="EMBL" id="LSZW01000061">
    <property type="protein sequence ID" value="KXK65406.1"/>
    <property type="molecule type" value="Genomic_DNA"/>
</dbReference>
<organism evidence="2 3">
    <name type="scientific">Christensenella minuta</name>
    <dbReference type="NCBI Taxonomy" id="626937"/>
    <lineage>
        <taxon>Bacteria</taxon>
        <taxon>Bacillati</taxon>
        <taxon>Bacillota</taxon>
        <taxon>Clostridia</taxon>
        <taxon>Christensenellales</taxon>
        <taxon>Christensenellaceae</taxon>
        <taxon>Christensenella</taxon>
    </lineage>
</organism>
<feature type="chain" id="PRO_5039515038" evidence="1">
    <location>
        <begin position="21"/>
        <end position="513"/>
    </location>
</feature>
<reference evidence="2 3" key="1">
    <citation type="submission" date="2016-02" db="EMBL/GenBank/DDBJ databases">
        <authorList>
            <person name="Wen L."/>
            <person name="He K."/>
            <person name="Yang H."/>
        </authorList>
    </citation>
    <scope>NUCLEOTIDE SEQUENCE [LARGE SCALE GENOMIC DNA]</scope>
    <source>
        <strain evidence="2 3">DSM 22607</strain>
    </source>
</reference>
<dbReference type="AlphaFoldDB" id="A0A136Q4D2"/>